<name>A0A9D1STU9_9FIRM</name>
<gene>
    <name evidence="2" type="ORF">IAD25_02625</name>
</gene>
<keyword evidence="1" id="KW-0812">Transmembrane</keyword>
<accession>A0A9D1STU9</accession>
<evidence type="ECO:0000313" key="2">
    <source>
        <dbReference type="EMBL" id="HIU95588.1"/>
    </source>
</evidence>
<protein>
    <submittedName>
        <fullName evidence="2">DUF2232 domain-containing protein</fullName>
    </submittedName>
</protein>
<comment type="caution">
    <text evidence="2">The sequence shown here is derived from an EMBL/GenBank/DDBJ whole genome shotgun (WGS) entry which is preliminary data.</text>
</comment>
<feature type="transmembrane region" description="Helical" evidence="1">
    <location>
        <begin position="34"/>
        <end position="59"/>
    </location>
</feature>
<organism evidence="2 3">
    <name type="scientific">Candidatus Allocopromorpha excrementipullorum</name>
    <dbReference type="NCBI Taxonomy" id="2840743"/>
    <lineage>
        <taxon>Bacteria</taxon>
        <taxon>Bacillati</taxon>
        <taxon>Bacillota</taxon>
        <taxon>Clostridia</taxon>
        <taxon>Eubacteriales</taxon>
        <taxon>Eubacteriaceae</taxon>
        <taxon>Eubacteriaceae incertae sedis</taxon>
        <taxon>Candidatus Allocopromorpha</taxon>
    </lineage>
</organism>
<dbReference type="EMBL" id="DVOB01000058">
    <property type="protein sequence ID" value="HIU95588.1"/>
    <property type="molecule type" value="Genomic_DNA"/>
</dbReference>
<dbReference type="Proteomes" id="UP000824130">
    <property type="component" value="Unassembled WGS sequence"/>
</dbReference>
<dbReference type="Pfam" id="PF09991">
    <property type="entry name" value="DUF2232"/>
    <property type="match status" value="1"/>
</dbReference>
<evidence type="ECO:0000256" key="1">
    <source>
        <dbReference type="SAM" id="Phobius"/>
    </source>
</evidence>
<feature type="transmembrane region" description="Helical" evidence="1">
    <location>
        <begin position="6"/>
        <end position="22"/>
    </location>
</feature>
<dbReference type="PANTHER" id="PTHR41324">
    <property type="entry name" value="MEMBRANE PROTEIN-RELATED"/>
    <property type="match status" value="1"/>
</dbReference>
<feature type="transmembrane region" description="Helical" evidence="1">
    <location>
        <begin position="148"/>
        <end position="172"/>
    </location>
</feature>
<feature type="transmembrane region" description="Helical" evidence="1">
    <location>
        <begin position="104"/>
        <end position="127"/>
    </location>
</feature>
<sequence>MYLLLIYFLILVVPVAVMPRYIKSGSASPYRIVLYGTIGTAAAIVIVFMAASMSGQGIFAQISGMIETMAAELAKNPMVAETLGMASASQAERTKMLTQLYDNVFAVMPACLMILGLVVSYVEYIIISRIMARRFQVKRMPKFREFSWPGSAFMGVMGMYLISWVLTATGVFADNMVYMNMDMLFNFVFSIQGVSVVLMFCHMKRVPKAAGVVIAVVMWMIYVGRMALLIIGMFDLILGLKRRIKGR</sequence>
<dbReference type="PANTHER" id="PTHR41324:SF1">
    <property type="entry name" value="DUF2232 DOMAIN-CONTAINING PROTEIN"/>
    <property type="match status" value="1"/>
</dbReference>
<keyword evidence="1" id="KW-1133">Transmembrane helix</keyword>
<reference evidence="2" key="1">
    <citation type="submission" date="2020-10" db="EMBL/GenBank/DDBJ databases">
        <authorList>
            <person name="Gilroy R."/>
        </authorList>
    </citation>
    <scope>NUCLEOTIDE SEQUENCE</scope>
    <source>
        <strain evidence="2">ChiSjej4B22-8349</strain>
    </source>
</reference>
<feature type="transmembrane region" description="Helical" evidence="1">
    <location>
        <begin position="213"/>
        <end position="238"/>
    </location>
</feature>
<dbReference type="AlphaFoldDB" id="A0A9D1STU9"/>
<feature type="transmembrane region" description="Helical" evidence="1">
    <location>
        <begin position="184"/>
        <end position="201"/>
    </location>
</feature>
<proteinExistence type="predicted"/>
<keyword evidence="1" id="KW-0472">Membrane</keyword>
<dbReference type="InterPro" id="IPR018710">
    <property type="entry name" value="DUF2232"/>
</dbReference>
<evidence type="ECO:0000313" key="3">
    <source>
        <dbReference type="Proteomes" id="UP000824130"/>
    </source>
</evidence>
<reference evidence="2" key="2">
    <citation type="journal article" date="2021" name="PeerJ">
        <title>Extensive microbial diversity within the chicken gut microbiome revealed by metagenomics and culture.</title>
        <authorList>
            <person name="Gilroy R."/>
            <person name="Ravi A."/>
            <person name="Getino M."/>
            <person name="Pursley I."/>
            <person name="Horton D.L."/>
            <person name="Alikhan N.F."/>
            <person name="Baker D."/>
            <person name="Gharbi K."/>
            <person name="Hall N."/>
            <person name="Watson M."/>
            <person name="Adriaenssens E.M."/>
            <person name="Foster-Nyarko E."/>
            <person name="Jarju S."/>
            <person name="Secka A."/>
            <person name="Antonio M."/>
            <person name="Oren A."/>
            <person name="Chaudhuri R.R."/>
            <person name="La Ragione R."/>
            <person name="Hildebrand F."/>
            <person name="Pallen M.J."/>
        </authorList>
    </citation>
    <scope>NUCLEOTIDE SEQUENCE</scope>
    <source>
        <strain evidence="2">ChiSjej4B22-8349</strain>
    </source>
</reference>